<dbReference type="InterPro" id="IPR001753">
    <property type="entry name" value="Enoyl-CoA_hydra/iso"/>
</dbReference>
<dbReference type="CDD" id="cd06558">
    <property type="entry name" value="crotonase-like"/>
    <property type="match status" value="1"/>
</dbReference>
<sequence length="307" mass="32755">MAPVLPRSSIFFLARTLLQHSRHHGVRLSSSSSGPLVKLTSIPAPHCGSIRILSLNRPETRNAISRALLAELAHHVDQVSKEGEKQTTRALILASEVDTSFCAGADLKERATFTPEQTSEFLSSLRGTLTSLSRLPIPTISAVSSLAFGGGLELALSTHFRVFSSNAVVALPETRLGIIPGAGGTYRLPALIGLNRARDLVLTGRRVAAPEAYFLGLCDRLVQVLPEDVAADEAAPRKKVLSEAVRLATEICEGAPVAIAAGMAAVDGCAGGEAVENSMYDLVVKTEDRNEALKAFREKRKPVFKGR</sequence>
<proteinExistence type="inferred from homology"/>
<dbReference type="Proteomes" id="UP001363622">
    <property type="component" value="Unassembled WGS sequence"/>
</dbReference>
<dbReference type="PANTHER" id="PTHR11941:SF171">
    <property type="entry name" value="SD19268P"/>
    <property type="match status" value="1"/>
</dbReference>
<dbReference type="InterPro" id="IPR029045">
    <property type="entry name" value="ClpP/crotonase-like_dom_sf"/>
</dbReference>
<accession>A0ABR1KTB6</accession>
<keyword evidence="2" id="KW-0843">Virulence</keyword>
<dbReference type="Pfam" id="PF00378">
    <property type="entry name" value="ECH_1"/>
    <property type="match status" value="1"/>
</dbReference>
<organism evidence="4 5">
    <name type="scientific">Phyllosticta citriasiana</name>
    <dbReference type="NCBI Taxonomy" id="595635"/>
    <lineage>
        <taxon>Eukaryota</taxon>
        <taxon>Fungi</taxon>
        <taxon>Dikarya</taxon>
        <taxon>Ascomycota</taxon>
        <taxon>Pezizomycotina</taxon>
        <taxon>Dothideomycetes</taxon>
        <taxon>Dothideomycetes incertae sedis</taxon>
        <taxon>Botryosphaeriales</taxon>
        <taxon>Phyllostictaceae</taxon>
        <taxon>Phyllosticta</taxon>
    </lineage>
</organism>
<comment type="similarity">
    <text evidence="1">Belongs to the enoyl-CoA hydratase/isomerase family.</text>
</comment>
<dbReference type="PANTHER" id="PTHR11941">
    <property type="entry name" value="ENOYL-COA HYDRATASE-RELATED"/>
    <property type="match status" value="1"/>
</dbReference>
<reference evidence="4 5" key="1">
    <citation type="submission" date="2024-04" db="EMBL/GenBank/DDBJ databases">
        <title>Phyllosticta paracitricarpa is synonymous to the EU quarantine fungus P. citricarpa based on phylogenomic analyses.</title>
        <authorList>
            <consortium name="Lawrence Berkeley National Laboratory"/>
            <person name="Van Ingen-Buijs V.A."/>
            <person name="Van Westerhoven A.C."/>
            <person name="Haridas S."/>
            <person name="Skiadas P."/>
            <person name="Martin F."/>
            <person name="Groenewald J.Z."/>
            <person name="Crous P.W."/>
            <person name="Seidl M.F."/>
        </authorList>
    </citation>
    <scope>NUCLEOTIDE SEQUENCE [LARGE SCALE GENOMIC DNA]</scope>
    <source>
        <strain evidence="4 5">CBS 123371</strain>
    </source>
</reference>
<dbReference type="EMBL" id="JBBPHU010000002">
    <property type="protein sequence ID" value="KAK7521428.1"/>
    <property type="molecule type" value="Genomic_DNA"/>
</dbReference>
<dbReference type="Gene3D" id="1.10.12.10">
    <property type="entry name" value="Lyase 2-enoyl-coa Hydratase, Chain A, domain 2"/>
    <property type="match status" value="1"/>
</dbReference>
<protein>
    <submittedName>
        <fullName evidence="4">Enoyl-CoA hydratase mitochondrial</fullName>
    </submittedName>
</protein>
<name>A0ABR1KTB6_9PEZI</name>
<dbReference type="SUPFAM" id="SSF52096">
    <property type="entry name" value="ClpP/crotonase"/>
    <property type="match status" value="1"/>
</dbReference>
<keyword evidence="3" id="KW-0456">Lyase</keyword>
<dbReference type="Gene3D" id="3.90.226.10">
    <property type="entry name" value="2-enoyl-CoA Hydratase, Chain A, domain 1"/>
    <property type="match status" value="1"/>
</dbReference>
<evidence type="ECO:0000313" key="5">
    <source>
        <dbReference type="Proteomes" id="UP001363622"/>
    </source>
</evidence>
<dbReference type="InterPro" id="IPR014748">
    <property type="entry name" value="Enoyl-CoA_hydra_C"/>
</dbReference>
<gene>
    <name evidence="4" type="ORF">IWZ03DRAFT_368580</name>
</gene>
<evidence type="ECO:0000256" key="3">
    <source>
        <dbReference type="ARBA" id="ARBA00023239"/>
    </source>
</evidence>
<evidence type="ECO:0000256" key="1">
    <source>
        <dbReference type="ARBA" id="ARBA00005254"/>
    </source>
</evidence>
<keyword evidence="5" id="KW-1185">Reference proteome</keyword>
<evidence type="ECO:0000256" key="2">
    <source>
        <dbReference type="ARBA" id="ARBA00023026"/>
    </source>
</evidence>
<comment type="caution">
    <text evidence="4">The sequence shown here is derived from an EMBL/GenBank/DDBJ whole genome shotgun (WGS) entry which is preliminary data.</text>
</comment>
<evidence type="ECO:0000313" key="4">
    <source>
        <dbReference type="EMBL" id="KAK7521428.1"/>
    </source>
</evidence>